<dbReference type="AlphaFoldDB" id="A0A829HI64"/>
<proteinExistence type="predicted"/>
<dbReference type="Proteomes" id="UP000014523">
    <property type="component" value="Unassembled WGS sequence"/>
</dbReference>
<sequence length="43" mass="4969">MLNNIYQALESLGLTAQKRAIHIQFSNQDLNTQVFLQRIDGQH</sequence>
<evidence type="ECO:0000313" key="1">
    <source>
        <dbReference type="EMBL" id="EPF83321.1"/>
    </source>
</evidence>
<protein>
    <submittedName>
        <fullName evidence="1">Uncharacterized protein</fullName>
    </submittedName>
</protein>
<evidence type="ECO:0000313" key="2">
    <source>
        <dbReference type="Proteomes" id="UP000014523"/>
    </source>
</evidence>
<accession>A0A829HI64</accession>
<dbReference type="EMBL" id="ATGG01000014">
    <property type="protein sequence ID" value="EPF83321.1"/>
    <property type="molecule type" value="Genomic_DNA"/>
</dbReference>
<gene>
    <name evidence="1" type="ORF">F957_01979</name>
</gene>
<name>A0A829HI64_9GAMM</name>
<feature type="non-terminal residue" evidence="1">
    <location>
        <position position="43"/>
    </location>
</feature>
<reference evidence="1 2" key="1">
    <citation type="submission" date="2013-06" db="EMBL/GenBank/DDBJ databases">
        <title>The Genome Sequence of Acinetobacter gyllenbergii CIP 110306.</title>
        <authorList>
            <consortium name="The Broad Institute Genome Sequencing Platform"/>
            <consortium name="The Broad Institute Genome Sequencing Center for Infectious Disease"/>
            <person name="Cerqueira G."/>
            <person name="Feldgarden M."/>
            <person name="Courvalin P."/>
            <person name="Perichon B."/>
            <person name="Grillot-Courvalin C."/>
            <person name="Clermont D."/>
            <person name="Rocha E."/>
            <person name="Yoon E.-J."/>
            <person name="Nemec A."/>
            <person name="Young S.K."/>
            <person name="Zeng Q."/>
            <person name="Gargeya S."/>
            <person name="Fitzgerald M."/>
            <person name="Abouelleil A."/>
            <person name="Alvarado L."/>
            <person name="Berlin A.M."/>
            <person name="Chapman S.B."/>
            <person name="Dewar J."/>
            <person name="Goldberg J."/>
            <person name="Griggs A."/>
            <person name="Gujja S."/>
            <person name="Hansen M."/>
            <person name="Howarth C."/>
            <person name="Imamovic A."/>
            <person name="Larimer J."/>
            <person name="McCowan C."/>
            <person name="Murphy C."/>
            <person name="Pearson M."/>
            <person name="Priest M."/>
            <person name="Roberts A."/>
            <person name="Saif S."/>
            <person name="Shea T."/>
            <person name="Sykes S."/>
            <person name="Wortman J."/>
            <person name="Nusbaum C."/>
            <person name="Birren B."/>
        </authorList>
    </citation>
    <scope>NUCLEOTIDE SEQUENCE [LARGE SCALE GENOMIC DNA]</scope>
    <source>
        <strain evidence="1 2">CIP 110306</strain>
    </source>
</reference>
<keyword evidence="2" id="KW-1185">Reference proteome</keyword>
<organism evidence="1 2">
    <name type="scientific">Acinetobacter gyllenbergii CIP 110306 = MTCC 11365</name>
    <dbReference type="NCBI Taxonomy" id="1217657"/>
    <lineage>
        <taxon>Bacteria</taxon>
        <taxon>Pseudomonadati</taxon>
        <taxon>Pseudomonadota</taxon>
        <taxon>Gammaproteobacteria</taxon>
        <taxon>Moraxellales</taxon>
        <taxon>Moraxellaceae</taxon>
        <taxon>Acinetobacter</taxon>
    </lineage>
</organism>
<comment type="caution">
    <text evidence="1">The sequence shown here is derived from an EMBL/GenBank/DDBJ whole genome shotgun (WGS) entry which is preliminary data.</text>
</comment>
<dbReference type="RefSeq" id="WP_016660333.1">
    <property type="nucleotide sequence ID" value="NZ_ATGG01000014.1"/>
</dbReference>